<organism evidence="4 5">
    <name type="scientific">Propithecus coquereli</name>
    <name type="common">Coquerel's sifaka</name>
    <name type="synonym">Propithecus verreauxi coquereli</name>
    <dbReference type="NCBI Taxonomy" id="379532"/>
    <lineage>
        <taxon>Eukaryota</taxon>
        <taxon>Metazoa</taxon>
        <taxon>Chordata</taxon>
        <taxon>Craniata</taxon>
        <taxon>Vertebrata</taxon>
        <taxon>Euteleostomi</taxon>
        <taxon>Mammalia</taxon>
        <taxon>Eutheria</taxon>
        <taxon>Euarchontoglires</taxon>
        <taxon>Primates</taxon>
        <taxon>Strepsirrhini</taxon>
        <taxon>Lemuriformes</taxon>
        <taxon>Indriidae</taxon>
        <taxon>Propithecus</taxon>
    </lineage>
</organism>
<name>A0A2K6F5B0_PROCO</name>
<dbReference type="GO" id="GO:0043484">
    <property type="term" value="P:regulation of RNA splicing"/>
    <property type="evidence" value="ECO:0007669"/>
    <property type="project" value="TreeGrafter"/>
</dbReference>
<dbReference type="Ensembl" id="ENSPCOT00000019738.1">
    <property type="protein sequence ID" value="ENSPCOP00000009175.1"/>
    <property type="gene ID" value="ENSPCOG00000015944.1"/>
</dbReference>
<dbReference type="InterPro" id="IPR052082">
    <property type="entry name" value="Myelin_sheath_structural"/>
</dbReference>
<evidence type="ECO:0008006" key="6">
    <source>
        <dbReference type="Google" id="ProtNLM"/>
    </source>
</evidence>
<feature type="compositionally biased region" description="Basic and acidic residues" evidence="3">
    <location>
        <begin position="581"/>
        <end position="595"/>
    </location>
</feature>
<dbReference type="GeneTree" id="ENSGT00870000136707"/>
<feature type="region of interest" description="Disordered" evidence="3">
    <location>
        <begin position="556"/>
        <end position="647"/>
    </location>
</feature>
<evidence type="ECO:0000256" key="2">
    <source>
        <dbReference type="ARBA" id="ARBA00023242"/>
    </source>
</evidence>
<feature type="compositionally biased region" description="Basic and acidic residues" evidence="3">
    <location>
        <begin position="622"/>
        <end position="640"/>
    </location>
</feature>
<accession>A0A2K6F5B0</accession>
<dbReference type="GO" id="GO:0043034">
    <property type="term" value="C:costamere"/>
    <property type="evidence" value="ECO:0007669"/>
    <property type="project" value="TreeGrafter"/>
</dbReference>
<dbReference type="Proteomes" id="UP000233160">
    <property type="component" value="Unassembled WGS sequence"/>
</dbReference>
<dbReference type="AlphaFoldDB" id="A0A2K6F5B0"/>
<evidence type="ECO:0000313" key="5">
    <source>
        <dbReference type="Proteomes" id="UP000233160"/>
    </source>
</evidence>
<evidence type="ECO:0000256" key="1">
    <source>
        <dbReference type="ARBA" id="ARBA00004123"/>
    </source>
</evidence>
<dbReference type="OMA" id="DKEEIGH"/>
<dbReference type="PANTHER" id="PTHR23348">
    <property type="entry name" value="PERIAXIN/AHNAK"/>
    <property type="match status" value="1"/>
</dbReference>
<protein>
    <recommendedName>
        <fullName evidence="6">AHNAK nucleoprotein 2</fullName>
    </recommendedName>
</protein>
<keyword evidence="2" id="KW-0539">Nucleus</keyword>
<evidence type="ECO:0000256" key="3">
    <source>
        <dbReference type="SAM" id="MobiDB-lite"/>
    </source>
</evidence>
<comment type="subcellular location">
    <subcellularLocation>
        <location evidence="1">Nucleus</location>
    </subcellularLocation>
</comment>
<reference evidence="4" key="2">
    <citation type="submission" date="2025-09" db="UniProtKB">
        <authorList>
            <consortium name="Ensembl"/>
        </authorList>
    </citation>
    <scope>IDENTIFICATION</scope>
</reference>
<evidence type="ECO:0000313" key="4">
    <source>
        <dbReference type="Ensembl" id="ENSPCOP00000009175.1"/>
    </source>
</evidence>
<sequence length="647" mass="68231">TDVPPGQDGDEGKPREPGLAAPELSSKDRVEVTQAEADVPLPKCDLSVGGGSTGLGDVSASQPSGVATGPATEDTLQPPCRKAEADVPAVESPEEEATEHWFKMPTLRMPRFRRSSRDRGGAGKQEAATAGAKEPPGPASRVEGSTSLRPPEAEADVTASESKLSADVLGHDGDSTGLQLLLPSAGRPEAHPSLSKARTQPAEGSLPLSMARLGLSESRAPPGEAGGIPPPTPGERDLAGVEETTGKPCSLPEGPLKLKASSTDVPSQISVVSTNQLWEDSVVTVKFPKVKVPRFSFPAPSAEADVFIPTVREVRCPEASAGVALGRESPGPWEASILMAGAGGPGEQPADLDLSLAAPPVSKVRVRIQGAQAESQEVTIHSRVTPAFAELSAPRAFSTQIVRESEIPVSKIQTPAYGFSLLKVKIPEPQMQATAHTVTRDSRTWEGSEEAPTQASPGADSVPGELQPDTGEPFEIISSSVSAPGPQTFALEVRSGHQLADSCLDEEPAEILEFPPDDGQDASTPLADGDRATKERPESKKSGLLWSWLPNIGFSSSVDDTSADSKEDVPRSAPVQMQPEARPDTELPKKQERAGWFRFPKLGFSSSPAKKGKSTEEEAEPAEQKLHEETVTFFDARESFSPDEQDD</sequence>
<dbReference type="STRING" id="379532.ENSPCOP00000009175"/>
<keyword evidence="5" id="KW-1185">Reference proteome</keyword>
<feature type="region of interest" description="Disordered" evidence="3">
    <location>
        <begin position="432"/>
        <end position="482"/>
    </location>
</feature>
<reference evidence="4" key="1">
    <citation type="submission" date="2025-08" db="UniProtKB">
        <authorList>
            <consortium name="Ensembl"/>
        </authorList>
    </citation>
    <scope>IDENTIFICATION</scope>
</reference>
<feature type="compositionally biased region" description="Basic and acidic residues" evidence="3">
    <location>
        <begin position="528"/>
        <end position="541"/>
    </location>
</feature>
<proteinExistence type="predicted"/>
<feature type="region of interest" description="Disordered" evidence="3">
    <location>
        <begin position="1"/>
        <end position="262"/>
    </location>
</feature>
<dbReference type="GO" id="GO:0005634">
    <property type="term" value="C:nucleus"/>
    <property type="evidence" value="ECO:0007669"/>
    <property type="project" value="UniProtKB-SubCell"/>
</dbReference>
<dbReference type="PANTHER" id="PTHR23348:SF37">
    <property type="entry name" value="PROTEIN AHNAK2"/>
    <property type="match status" value="1"/>
</dbReference>
<feature type="region of interest" description="Disordered" evidence="3">
    <location>
        <begin position="512"/>
        <end position="542"/>
    </location>
</feature>